<dbReference type="PROSITE" id="PS51755">
    <property type="entry name" value="OMPR_PHOB"/>
    <property type="match status" value="1"/>
</dbReference>
<dbReference type="GO" id="GO:0000160">
    <property type="term" value="P:phosphorelay signal transduction system"/>
    <property type="evidence" value="ECO:0007669"/>
    <property type="project" value="UniProtKB-KW"/>
</dbReference>
<feature type="domain" description="OmpR/PhoB-type" evidence="7">
    <location>
        <begin position="1"/>
        <end position="94"/>
    </location>
</feature>
<dbReference type="Proteomes" id="UP000325458">
    <property type="component" value="Chromosome"/>
</dbReference>
<keyword evidence="5" id="KW-0804">Transcription</keyword>
<dbReference type="InterPro" id="IPR036388">
    <property type="entry name" value="WH-like_DNA-bd_sf"/>
</dbReference>
<accession>A0AAE6NGI1</accession>
<dbReference type="EMBL" id="CP023691">
    <property type="protein sequence ID" value="QEV52584.1"/>
    <property type="molecule type" value="Genomic_DNA"/>
</dbReference>
<dbReference type="SMART" id="SM00862">
    <property type="entry name" value="Trans_reg_C"/>
    <property type="match status" value="1"/>
</dbReference>
<dbReference type="AlphaFoldDB" id="A0AAE6NGI1"/>
<evidence type="ECO:0000259" key="7">
    <source>
        <dbReference type="PROSITE" id="PS51755"/>
    </source>
</evidence>
<keyword evidence="3" id="KW-0805">Transcription regulation</keyword>
<dbReference type="InterPro" id="IPR011990">
    <property type="entry name" value="TPR-like_helical_dom_sf"/>
</dbReference>
<dbReference type="SUPFAM" id="SSF48452">
    <property type="entry name" value="TPR-like"/>
    <property type="match status" value="1"/>
</dbReference>
<dbReference type="PANTHER" id="PTHR35807">
    <property type="entry name" value="TRANSCRIPTIONAL REGULATOR REDD-RELATED"/>
    <property type="match status" value="1"/>
</dbReference>
<organism evidence="8 9">
    <name type="scientific">Streptomyces platensis</name>
    <dbReference type="NCBI Taxonomy" id="58346"/>
    <lineage>
        <taxon>Bacteria</taxon>
        <taxon>Bacillati</taxon>
        <taxon>Actinomycetota</taxon>
        <taxon>Actinomycetes</taxon>
        <taxon>Kitasatosporales</taxon>
        <taxon>Streptomycetaceae</taxon>
        <taxon>Streptomyces</taxon>
    </lineage>
</organism>
<gene>
    <name evidence="8" type="ORF">CP981_13780</name>
</gene>
<dbReference type="InterPro" id="IPR016032">
    <property type="entry name" value="Sig_transdc_resp-reg_C-effctor"/>
</dbReference>
<dbReference type="PANTHER" id="PTHR35807:SF1">
    <property type="entry name" value="TRANSCRIPTIONAL REGULATOR REDD"/>
    <property type="match status" value="1"/>
</dbReference>
<dbReference type="InterPro" id="IPR005158">
    <property type="entry name" value="BTAD"/>
</dbReference>
<dbReference type="GO" id="GO:0003677">
    <property type="term" value="F:DNA binding"/>
    <property type="evidence" value="ECO:0007669"/>
    <property type="project" value="UniProtKB-UniRule"/>
</dbReference>
<evidence type="ECO:0000256" key="5">
    <source>
        <dbReference type="ARBA" id="ARBA00023163"/>
    </source>
</evidence>
<keyword evidence="4 6" id="KW-0238">DNA-binding</keyword>
<dbReference type="KEGG" id="spla:CP981_13780"/>
<evidence type="ECO:0000313" key="8">
    <source>
        <dbReference type="EMBL" id="QEV52584.1"/>
    </source>
</evidence>
<dbReference type="Gene3D" id="1.10.10.10">
    <property type="entry name" value="Winged helix-like DNA-binding domain superfamily/Winged helix DNA-binding domain"/>
    <property type="match status" value="1"/>
</dbReference>
<dbReference type="Gene3D" id="1.25.40.10">
    <property type="entry name" value="Tetratricopeptide repeat domain"/>
    <property type="match status" value="1"/>
</dbReference>
<protein>
    <submittedName>
        <fullName evidence="8">AfsR/SARP family transcriptional regulator</fullName>
    </submittedName>
</protein>
<name>A0AAE6NGI1_STRPT</name>
<dbReference type="SMART" id="SM01043">
    <property type="entry name" value="BTAD"/>
    <property type="match status" value="1"/>
</dbReference>
<comment type="similarity">
    <text evidence="1">Belongs to the AfsR/DnrI/RedD regulatory family.</text>
</comment>
<dbReference type="SUPFAM" id="SSF46894">
    <property type="entry name" value="C-terminal effector domain of the bipartite response regulators"/>
    <property type="match status" value="1"/>
</dbReference>
<keyword evidence="2" id="KW-0902">Two-component regulatory system</keyword>
<sequence>MKFGILGPVVMSADDSPMAMGAPRQQVVLATLLLCANHLAATDYLVECAWWQEPPPSATVNVRGHIAGLRRLLRDAGEPEDRLTTHSGGYALRVEAGELDLSTFMEELRLGDEALAQGTIAEAAEHFTAALQVWRGRPLEGLSLGVPLRAELERLGELRLLAIERYAQTQLDLGQPDTLIPELQALTTQHPFRERLWELLIKALHRTGRQAEALATYTRVRRILAEELGVDPMEQLRQLEEKILRGDSGLGAPANPVETVPACQAPLPGFRAKRVAFPGGLG</sequence>
<evidence type="ECO:0000313" key="9">
    <source>
        <dbReference type="Proteomes" id="UP000325458"/>
    </source>
</evidence>
<evidence type="ECO:0000256" key="2">
    <source>
        <dbReference type="ARBA" id="ARBA00023012"/>
    </source>
</evidence>
<evidence type="ECO:0000256" key="3">
    <source>
        <dbReference type="ARBA" id="ARBA00023015"/>
    </source>
</evidence>
<dbReference type="CDD" id="cd15831">
    <property type="entry name" value="BTAD"/>
    <property type="match status" value="1"/>
</dbReference>
<dbReference type="InterPro" id="IPR051677">
    <property type="entry name" value="AfsR-DnrI-RedD_regulator"/>
</dbReference>
<dbReference type="InterPro" id="IPR001867">
    <property type="entry name" value="OmpR/PhoB-type_DNA-bd"/>
</dbReference>
<evidence type="ECO:0000256" key="6">
    <source>
        <dbReference type="PROSITE-ProRule" id="PRU01091"/>
    </source>
</evidence>
<evidence type="ECO:0000256" key="1">
    <source>
        <dbReference type="ARBA" id="ARBA00005820"/>
    </source>
</evidence>
<dbReference type="Pfam" id="PF03704">
    <property type="entry name" value="BTAD"/>
    <property type="match status" value="1"/>
</dbReference>
<proteinExistence type="inferred from homology"/>
<reference evidence="8 9" key="1">
    <citation type="submission" date="2017-09" db="EMBL/GenBank/DDBJ databases">
        <authorList>
            <person name="Lee N."/>
            <person name="Cho B.-K."/>
        </authorList>
    </citation>
    <scope>NUCLEOTIDE SEQUENCE [LARGE SCALE GENOMIC DNA]</scope>
    <source>
        <strain evidence="8 9">ATCC 23948</strain>
    </source>
</reference>
<dbReference type="GO" id="GO:0006355">
    <property type="term" value="P:regulation of DNA-templated transcription"/>
    <property type="evidence" value="ECO:0007669"/>
    <property type="project" value="InterPro"/>
</dbReference>
<evidence type="ECO:0000256" key="4">
    <source>
        <dbReference type="ARBA" id="ARBA00023125"/>
    </source>
</evidence>
<feature type="DNA-binding region" description="OmpR/PhoB-type" evidence="6">
    <location>
        <begin position="1"/>
        <end position="94"/>
    </location>
</feature>